<reference evidence="1" key="1">
    <citation type="submission" date="2024-01" db="EMBL/GenBank/DDBJ databases">
        <authorList>
            <person name="Webb A."/>
        </authorList>
    </citation>
    <scope>NUCLEOTIDE SEQUENCE</scope>
    <source>
        <strain evidence="1">Pm1</strain>
    </source>
</reference>
<name>A0AAV1T3Y7_9STRA</name>
<dbReference type="CDD" id="cd09272">
    <property type="entry name" value="RNase_HI_RT_Ty1"/>
    <property type="match status" value="1"/>
</dbReference>
<dbReference type="EMBL" id="CAKLBY020000004">
    <property type="protein sequence ID" value="CAK7895219.1"/>
    <property type="molecule type" value="Genomic_DNA"/>
</dbReference>
<sequence>MLTYMGMLQQSATTILEDNQGAIALAQNAGYHARTKHVDIRHLFIRENVECEMITIKYIDTKNQLADILIISLGTKTLKLLRNENGITNKILGP</sequence>
<evidence type="ECO:0008006" key="3">
    <source>
        <dbReference type="Google" id="ProtNLM"/>
    </source>
</evidence>
<organism evidence="1 2">
    <name type="scientific">Peronospora matthiolae</name>
    <dbReference type="NCBI Taxonomy" id="2874970"/>
    <lineage>
        <taxon>Eukaryota</taxon>
        <taxon>Sar</taxon>
        <taxon>Stramenopiles</taxon>
        <taxon>Oomycota</taxon>
        <taxon>Peronosporomycetes</taxon>
        <taxon>Peronosporales</taxon>
        <taxon>Peronosporaceae</taxon>
        <taxon>Peronospora</taxon>
    </lineage>
</organism>
<evidence type="ECO:0000313" key="2">
    <source>
        <dbReference type="Proteomes" id="UP001162060"/>
    </source>
</evidence>
<proteinExistence type="predicted"/>
<protein>
    <recommendedName>
        <fullName evidence="3">Polyprotein</fullName>
    </recommendedName>
</protein>
<accession>A0AAV1T3Y7</accession>
<dbReference type="AlphaFoldDB" id="A0AAV1T3Y7"/>
<dbReference type="Proteomes" id="UP001162060">
    <property type="component" value="Unassembled WGS sequence"/>
</dbReference>
<gene>
    <name evidence="1" type="ORF">PM001_LOCUS993</name>
</gene>
<evidence type="ECO:0000313" key="1">
    <source>
        <dbReference type="EMBL" id="CAK7895219.1"/>
    </source>
</evidence>
<comment type="caution">
    <text evidence="1">The sequence shown here is derived from an EMBL/GenBank/DDBJ whole genome shotgun (WGS) entry which is preliminary data.</text>
</comment>